<dbReference type="PANTHER" id="PTHR34148">
    <property type="entry name" value="ADENOSYLCOBINAMIDE-GDP RIBAZOLETRANSFERASE"/>
    <property type="match status" value="1"/>
</dbReference>
<feature type="transmembrane region" description="Helical" evidence="19">
    <location>
        <begin position="177"/>
        <end position="210"/>
    </location>
</feature>
<feature type="transmembrane region" description="Helical" evidence="19">
    <location>
        <begin position="34"/>
        <end position="53"/>
    </location>
</feature>
<evidence type="ECO:0000256" key="14">
    <source>
        <dbReference type="ARBA" id="ARBA00025228"/>
    </source>
</evidence>
<evidence type="ECO:0000256" key="9">
    <source>
        <dbReference type="ARBA" id="ARBA00022679"/>
    </source>
</evidence>
<organism evidence="20 21">
    <name type="scientific">Sebaldella termitidis (strain ATCC 33386 / NCTC 11300)</name>
    <dbReference type="NCBI Taxonomy" id="526218"/>
    <lineage>
        <taxon>Bacteria</taxon>
        <taxon>Fusobacteriati</taxon>
        <taxon>Fusobacteriota</taxon>
        <taxon>Fusobacteriia</taxon>
        <taxon>Fusobacteriales</taxon>
        <taxon>Leptotrichiaceae</taxon>
        <taxon>Sebaldella</taxon>
    </lineage>
</organism>
<evidence type="ECO:0000256" key="3">
    <source>
        <dbReference type="ARBA" id="ARBA00004663"/>
    </source>
</evidence>
<evidence type="ECO:0000256" key="11">
    <source>
        <dbReference type="ARBA" id="ARBA00022842"/>
    </source>
</evidence>
<dbReference type="GO" id="GO:0009236">
    <property type="term" value="P:cobalamin biosynthetic process"/>
    <property type="evidence" value="ECO:0007669"/>
    <property type="project" value="UniProtKB-UniRule"/>
</dbReference>
<dbReference type="PANTHER" id="PTHR34148:SF1">
    <property type="entry name" value="ADENOSYLCOBINAMIDE-GDP RIBAZOLETRANSFERASE"/>
    <property type="match status" value="1"/>
</dbReference>
<evidence type="ECO:0000256" key="15">
    <source>
        <dbReference type="ARBA" id="ARBA00032605"/>
    </source>
</evidence>
<sequence>MIKQFILLTQFMTRIPVPVKTEYNEKDFGKSIKYFPVLGLLIGGLLYLTYFIVTKFTDSRLLTAVFIVIAETVITGAIHLDGLADTFDGLFSYRPKDKILEIMKDSRIGTNGAIVLIIYFLLKTFLLAEADIKYIIMMPVIARLATVTNAGLGTYARKNGMSNAIMDYNSKSDILISLLITSVICFFLGGFKGIISVFVCLAFIIYFLFYVTKKIDGVTGDTMGASLEMTSILVLITGVILK</sequence>
<evidence type="ECO:0000256" key="13">
    <source>
        <dbReference type="ARBA" id="ARBA00023136"/>
    </source>
</evidence>
<comment type="cofactor">
    <cofactor evidence="1 19">
        <name>Mg(2+)</name>
        <dbReference type="ChEBI" id="CHEBI:18420"/>
    </cofactor>
</comment>
<dbReference type="GO" id="GO:0005886">
    <property type="term" value="C:plasma membrane"/>
    <property type="evidence" value="ECO:0007669"/>
    <property type="project" value="UniProtKB-SubCell"/>
</dbReference>
<dbReference type="GO" id="GO:0008818">
    <property type="term" value="F:cobalamin 5'-phosphate synthase activity"/>
    <property type="evidence" value="ECO:0007669"/>
    <property type="project" value="UniProtKB-UniRule"/>
</dbReference>
<evidence type="ECO:0000256" key="16">
    <source>
        <dbReference type="ARBA" id="ARBA00032853"/>
    </source>
</evidence>
<dbReference type="KEGG" id="str:Sterm_0999"/>
<evidence type="ECO:0000256" key="7">
    <source>
        <dbReference type="ARBA" id="ARBA00022475"/>
    </source>
</evidence>
<reference evidence="20 21" key="2">
    <citation type="journal article" date="2010" name="Stand. Genomic Sci.">
        <title>Complete genome sequence of Sebaldella termitidis type strain (NCTC 11300).</title>
        <authorList>
            <person name="Harmon-Smith M."/>
            <person name="Celia L."/>
            <person name="Chertkov O."/>
            <person name="Lapidus A."/>
            <person name="Copeland A."/>
            <person name="Glavina Del Rio T."/>
            <person name="Nolan M."/>
            <person name="Lucas S."/>
            <person name="Tice H."/>
            <person name="Cheng J.F."/>
            <person name="Han C."/>
            <person name="Detter J.C."/>
            <person name="Bruce D."/>
            <person name="Goodwin L."/>
            <person name="Pitluck S."/>
            <person name="Pati A."/>
            <person name="Liolios K."/>
            <person name="Ivanova N."/>
            <person name="Mavromatis K."/>
            <person name="Mikhailova N."/>
            <person name="Chen A."/>
            <person name="Palaniappan K."/>
            <person name="Land M."/>
            <person name="Hauser L."/>
            <person name="Chang Y.J."/>
            <person name="Jeffries C.D."/>
            <person name="Brettin T."/>
            <person name="Goker M."/>
            <person name="Beck B."/>
            <person name="Bristow J."/>
            <person name="Eisen J.A."/>
            <person name="Markowitz V."/>
            <person name="Hugenholtz P."/>
            <person name="Kyrpides N.C."/>
            <person name="Klenk H.P."/>
            <person name="Chen F."/>
        </authorList>
    </citation>
    <scope>NUCLEOTIDE SEQUENCE [LARGE SCALE GENOMIC DNA]</scope>
    <source>
        <strain evidence="21">ATCC 33386 / NCTC 11300</strain>
    </source>
</reference>
<comment type="similarity">
    <text evidence="4 19">Belongs to the CobS family.</text>
</comment>
<dbReference type="STRING" id="526218.Sterm_0999"/>
<dbReference type="Pfam" id="PF02654">
    <property type="entry name" value="CobS"/>
    <property type="match status" value="1"/>
</dbReference>
<keyword evidence="11 19" id="KW-0460">Magnesium</keyword>
<comment type="catalytic activity">
    <reaction evidence="18 19">
        <text>alpha-ribazole 5'-phosphate + adenosylcob(III)inamide-GDP = adenosylcob(III)alamin 5'-phosphate + GMP + H(+)</text>
        <dbReference type="Rhea" id="RHEA:23560"/>
        <dbReference type="ChEBI" id="CHEBI:15378"/>
        <dbReference type="ChEBI" id="CHEBI:57918"/>
        <dbReference type="ChEBI" id="CHEBI:58115"/>
        <dbReference type="ChEBI" id="CHEBI:60487"/>
        <dbReference type="ChEBI" id="CHEBI:60493"/>
        <dbReference type="EC" id="2.7.8.26"/>
    </reaction>
</comment>
<feature type="transmembrane region" description="Helical" evidence="19">
    <location>
        <begin position="134"/>
        <end position="156"/>
    </location>
</feature>
<gene>
    <name evidence="19" type="primary">cobS</name>
    <name evidence="20" type="ordered locus">Sterm_0999</name>
</gene>
<accession>D1AFI2</accession>
<keyword evidence="21" id="KW-1185">Reference proteome</keyword>
<dbReference type="InterPro" id="IPR003805">
    <property type="entry name" value="CobS"/>
</dbReference>
<dbReference type="eggNOG" id="COG0368">
    <property type="taxonomic scope" value="Bacteria"/>
</dbReference>
<evidence type="ECO:0000313" key="21">
    <source>
        <dbReference type="Proteomes" id="UP000000845"/>
    </source>
</evidence>
<feature type="transmembrane region" description="Helical" evidence="19">
    <location>
        <begin position="108"/>
        <end position="128"/>
    </location>
</feature>
<dbReference type="EC" id="2.7.8.26" evidence="5 19"/>
<feature type="transmembrane region" description="Helical" evidence="19">
    <location>
        <begin position="65"/>
        <end position="87"/>
    </location>
</feature>
<comment type="pathway">
    <text evidence="3 19">Cofactor biosynthesis; adenosylcobalamin biosynthesis; adenosylcobalamin from cob(II)yrinate a,c-diamide: step 7/7.</text>
</comment>
<evidence type="ECO:0000256" key="6">
    <source>
        <dbReference type="ARBA" id="ARBA00015850"/>
    </source>
</evidence>
<evidence type="ECO:0000256" key="12">
    <source>
        <dbReference type="ARBA" id="ARBA00022989"/>
    </source>
</evidence>
<evidence type="ECO:0000256" key="17">
    <source>
        <dbReference type="ARBA" id="ARBA00048623"/>
    </source>
</evidence>
<keyword evidence="9 19" id="KW-0808">Transferase</keyword>
<reference evidence="21" key="1">
    <citation type="submission" date="2009-09" db="EMBL/GenBank/DDBJ databases">
        <title>The complete chromosome of Sebaldella termitidis ATCC 33386.</title>
        <authorList>
            <consortium name="US DOE Joint Genome Institute (JGI-PGF)"/>
            <person name="Lucas S."/>
            <person name="Copeland A."/>
            <person name="Lapidus A."/>
            <person name="Glavina del Rio T."/>
            <person name="Dalin E."/>
            <person name="Tice H."/>
            <person name="Bruce D."/>
            <person name="Goodwin L."/>
            <person name="Pitluck S."/>
            <person name="Kyrpides N."/>
            <person name="Mavromatis K."/>
            <person name="Ivanova N."/>
            <person name="Mikhailova N."/>
            <person name="Sims D."/>
            <person name="Meincke L."/>
            <person name="Brettin T."/>
            <person name="Detter J.C."/>
            <person name="Han C."/>
            <person name="Larimer F."/>
            <person name="Land M."/>
            <person name="Hauser L."/>
            <person name="Markowitz V."/>
            <person name="Cheng J.F."/>
            <person name="Hugenholtz P."/>
            <person name="Woyke T."/>
            <person name="Wu D."/>
            <person name="Eisen J.A."/>
        </authorList>
    </citation>
    <scope>NUCLEOTIDE SEQUENCE [LARGE SCALE GENOMIC DNA]</scope>
    <source>
        <strain evidence="21">ATCC 33386 / NCTC 11300</strain>
    </source>
</reference>
<dbReference type="EMBL" id="CP001739">
    <property type="protein sequence ID" value="ACZ07867.1"/>
    <property type="molecule type" value="Genomic_DNA"/>
</dbReference>
<comment type="catalytic activity">
    <reaction evidence="17 19">
        <text>alpha-ribazole + adenosylcob(III)inamide-GDP = adenosylcob(III)alamin + GMP + H(+)</text>
        <dbReference type="Rhea" id="RHEA:16049"/>
        <dbReference type="ChEBI" id="CHEBI:10329"/>
        <dbReference type="ChEBI" id="CHEBI:15378"/>
        <dbReference type="ChEBI" id="CHEBI:18408"/>
        <dbReference type="ChEBI" id="CHEBI:58115"/>
        <dbReference type="ChEBI" id="CHEBI:60487"/>
        <dbReference type="EC" id="2.7.8.26"/>
    </reaction>
</comment>
<proteinExistence type="inferred from homology"/>
<keyword evidence="19" id="KW-0997">Cell inner membrane</keyword>
<keyword evidence="8 19" id="KW-0169">Cobalamin biosynthesis</keyword>
<keyword evidence="7 19" id="KW-1003">Cell membrane</keyword>
<dbReference type="UniPathway" id="UPA00148">
    <property type="reaction ID" value="UER00238"/>
</dbReference>
<comment type="function">
    <text evidence="14 19">Joins adenosylcobinamide-GDP and alpha-ribazole to generate adenosylcobalamin (Ado-cobalamin). Also synthesizes adenosylcobalamin 5'-phosphate from adenosylcobinamide-GDP and alpha-ribazole 5'-phosphate.</text>
</comment>
<dbReference type="GO" id="GO:0051073">
    <property type="term" value="F:adenosylcobinamide-GDP ribazoletransferase activity"/>
    <property type="evidence" value="ECO:0007669"/>
    <property type="project" value="UniProtKB-UniRule"/>
</dbReference>
<protein>
    <recommendedName>
        <fullName evidence="6 19">Adenosylcobinamide-GDP ribazoletransferase</fullName>
        <ecNumber evidence="5 19">2.7.8.26</ecNumber>
    </recommendedName>
    <alternativeName>
        <fullName evidence="16 19">Cobalamin synthase</fullName>
    </alternativeName>
    <alternativeName>
        <fullName evidence="15 19">Cobalamin-5'-phosphate synthase</fullName>
    </alternativeName>
</protein>
<dbReference type="AlphaFoldDB" id="D1AFI2"/>
<evidence type="ECO:0000256" key="1">
    <source>
        <dbReference type="ARBA" id="ARBA00001946"/>
    </source>
</evidence>
<evidence type="ECO:0000256" key="19">
    <source>
        <dbReference type="HAMAP-Rule" id="MF_00719"/>
    </source>
</evidence>
<keyword evidence="13 19" id="KW-0472">Membrane</keyword>
<dbReference type="HOGENOM" id="CLU_057426_1_2_0"/>
<evidence type="ECO:0000256" key="4">
    <source>
        <dbReference type="ARBA" id="ARBA00010561"/>
    </source>
</evidence>
<evidence type="ECO:0000313" key="20">
    <source>
        <dbReference type="EMBL" id="ACZ07867.1"/>
    </source>
</evidence>
<evidence type="ECO:0000256" key="8">
    <source>
        <dbReference type="ARBA" id="ARBA00022573"/>
    </source>
</evidence>
<keyword evidence="10 19" id="KW-0812">Transmembrane</keyword>
<feature type="transmembrane region" description="Helical" evidence="19">
    <location>
        <begin position="222"/>
        <end position="241"/>
    </location>
</feature>
<keyword evidence="12 19" id="KW-1133">Transmembrane helix</keyword>
<evidence type="ECO:0000256" key="10">
    <source>
        <dbReference type="ARBA" id="ARBA00022692"/>
    </source>
</evidence>
<evidence type="ECO:0000256" key="18">
    <source>
        <dbReference type="ARBA" id="ARBA00049504"/>
    </source>
</evidence>
<evidence type="ECO:0000256" key="5">
    <source>
        <dbReference type="ARBA" id="ARBA00013200"/>
    </source>
</evidence>
<dbReference type="HAMAP" id="MF_00719">
    <property type="entry name" value="CobS"/>
    <property type="match status" value="1"/>
</dbReference>
<dbReference type="NCBIfam" id="TIGR00317">
    <property type="entry name" value="cobS"/>
    <property type="match status" value="1"/>
</dbReference>
<evidence type="ECO:0000256" key="2">
    <source>
        <dbReference type="ARBA" id="ARBA00004651"/>
    </source>
</evidence>
<dbReference type="Proteomes" id="UP000000845">
    <property type="component" value="Chromosome"/>
</dbReference>
<name>D1AFI2_SEBTE</name>
<comment type="subcellular location">
    <subcellularLocation>
        <location evidence="19">Cell inner membrane</location>
        <topology evidence="19">Multi-pass membrane protein</topology>
    </subcellularLocation>
    <subcellularLocation>
        <location evidence="2">Cell membrane</location>
        <topology evidence="2">Multi-pass membrane protein</topology>
    </subcellularLocation>
</comment>